<feature type="domain" description="Orotidine 5'-phosphate decarboxylase" evidence="10">
    <location>
        <begin position="35"/>
        <end position="249"/>
    </location>
</feature>
<evidence type="ECO:0000256" key="9">
    <source>
        <dbReference type="RuleBase" id="RU000512"/>
    </source>
</evidence>
<accession>A8PME6</accession>
<evidence type="ECO:0000256" key="6">
    <source>
        <dbReference type="ARBA" id="ARBA00049157"/>
    </source>
</evidence>
<dbReference type="Proteomes" id="UP000054075">
    <property type="component" value="Unassembled WGS sequence"/>
</dbReference>
<comment type="similarity">
    <text evidence="9">Belongs to the OMP decarboxylase family.</text>
</comment>
<keyword evidence="4 9" id="KW-0665">Pyrimidine biosynthesis</keyword>
<dbReference type="Pfam" id="PF00215">
    <property type="entry name" value="OMPdecase"/>
    <property type="match status" value="1"/>
</dbReference>
<feature type="binding site" evidence="8">
    <location>
        <position position="63"/>
    </location>
    <ligand>
        <name>substrate</name>
    </ligand>
</feature>
<keyword evidence="5 9" id="KW-0456">Lyase</keyword>
<evidence type="ECO:0000256" key="8">
    <source>
        <dbReference type="PIRSR" id="PIRSR614732-2"/>
    </source>
</evidence>
<feature type="active site" description="For OMPdecase activity" evidence="7">
    <location>
        <position position="96"/>
    </location>
</feature>
<dbReference type="SMART" id="SM00934">
    <property type="entry name" value="OMPdecase"/>
    <property type="match status" value="1"/>
</dbReference>
<evidence type="ECO:0000256" key="3">
    <source>
        <dbReference type="ARBA" id="ARBA00022793"/>
    </source>
</evidence>
<dbReference type="PANTHER" id="PTHR19278:SF9">
    <property type="entry name" value="URIDINE 5'-MONOPHOSPHATE SYNTHASE"/>
    <property type="match status" value="1"/>
</dbReference>
<evidence type="ECO:0000313" key="11">
    <source>
        <dbReference type="EMBL" id="EDP46149.1"/>
    </source>
</evidence>
<protein>
    <recommendedName>
        <fullName evidence="9">Orotidine 5'-phosphate decarboxylase</fullName>
        <ecNumber evidence="9">4.1.1.23</ecNumber>
    </recommendedName>
</protein>
<dbReference type="AlphaFoldDB" id="A8PME6"/>
<dbReference type="OrthoDB" id="9806203at2"/>
<dbReference type="UniPathway" id="UPA00070">
    <property type="reaction ID" value="UER00120"/>
</dbReference>
<evidence type="ECO:0000256" key="2">
    <source>
        <dbReference type="ARBA" id="ARBA00004861"/>
    </source>
</evidence>
<comment type="pathway">
    <text evidence="2 9">Pyrimidine metabolism; UMP biosynthesis via de novo pathway; UMP from orotate: step 2/2.</text>
</comment>
<evidence type="ECO:0000259" key="10">
    <source>
        <dbReference type="SMART" id="SM00934"/>
    </source>
</evidence>
<feature type="binding site" evidence="8">
    <location>
        <position position="41"/>
    </location>
    <ligand>
        <name>substrate</name>
    </ligand>
</feature>
<dbReference type="InterPro" id="IPR018089">
    <property type="entry name" value="OMPdecase_AS"/>
</dbReference>
<dbReference type="InterPro" id="IPR014732">
    <property type="entry name" value="OMPdecase"/>
</dbReference>
<dbReference type="GO" id="GO:0006207">
    <property type="term" value="P:'de novo' pyrimidine nucleobase biosynthetic process"/>
    <property type="evidence" value="ECO:0007669"/>
    <property type="project" value="InterPro"/>
</dbReference>
<comment type="function">
    <text evidence="1">Catalyzes the decarboxylation of orotidine 5'-monophosphate (OMP) to uridine 5'-monophosphate (UMP).</text>
</comment>
<dbReference type="CDD" id="cd04725">
    <property type="entry name" value="OMP_decarboxylase_like"/>
    <property type="match status" value="1"/>
</dbReference>
<feature type="binding site" evidence="8">
    <location>
        <position position="154"/>
    </location>
    <ligand>
        <name>substrate</name>
    </ligand>
</feature>
<evidence type="ECO:0000256" key="7">
    <source>
        <dbReference type="PIRSR" id="PIRSR614732-1"/>
    </source>
</evidence>
<evidence type="ECO:0000256" key="5">
    <source>
        <dbReference type="ARBA" id="ARBA00023239"/>
    </source>
</evidence>
<dbReference type="RefSeq" id="WP_006035135.1">
    <property type="nucleotide sequence ID" value="NZ_AAQJ02000001.1"/>
</dbReference>
<dbReference type="GO" id="GO:0004588">
    <property type="term" value="F:orotate phosphoribosyltransferase activity"/>
    <property type="evidence" value="ECO:0007669"/>
    <property type="project" value="TreeGrafter"/>
</dbReference>
<evidence type="ECO:0000313" key="12">
    <source>
        <dbReference type="Proteomes" id="UP000054075"/>
    </source>
</evidence>
<evidence type="ECO:0000256" key="4">
    <source>
        <dbReference type="ARBA" id="ARBA00022975"/>
    </source>
</evidence>
<feature type="binding site" evidence="8">
    <location>
        <position position="233"/>
    </location>
    <ligand>
        <name>substrate</name>
    </ligand>
</feature>
<dbReference type="Gene3D" id="3.20.20.70">
    <property type="entry name" value="Aldolase class I"/>
    <property type="match status" value="1"/>
</dbReference>
<reference evidence="11" key="2">
    <citation type="submission" date="2007-10" db="EMBL/GenBank/DDBJ databases">
        <authorList>
            <person name="Myers G.S."/>
        </authorList>
    </citation>
    <scope>NUCLEOTIDE SEQUENCE [LARGE SCALE GENOMIC DNA]</scope>
</reference>
<feature type="binding site" evidence="8">
    <location>
        <position position="213"/>
    </location>
    <ligand>
        <name>substrate</name>
    </ligand>
</feature>
<keyword evidence="3 9" id="KW-0210">Decarboxylase</keyword>
<dbReference type="EMBL" id="AAQJ02000001">
    <property type="protein sequence ID" value="EDP46149.1"/>
    <property type="molecule type" value="Genomic_DNA"/>
</dbReference>
<dbReference type="SUPFAM" id="SSF51366">
    <property type="entry name" value="Ribulose-phoshate binding barrel"/>
    <property type="match status" value="1"/>
</dbReference>
<dbReference type="PROSITE" id="PS00156">
    <property type="entry name" value="OMPDECASE"/>
    <property type="match status" value="1"/>
</dbReference>
<organism evidence="11 12">
    <name type="scientific">Rickettsiella grylli</name>
    <dbReference type="NCBI Taxonomy" id="59196"/>
    <lineage>
        <taxon>Bacteria</taxon>
        <taxon>Pseudomonadati</taxon>
        <taxon>Pseudomonadota</taxon>
        <taxon>Gammaproteobacteria</taxon>
        <taxon>Legionellales</taxon>
        <taxon>Coxiellaceae</taxon>
        <taxon>Rickettsiella</taxon>
    </lineage>
</organism>
<sequence length="261" mass="28791">MSKKIKKLNFSERTAFCLNVTAQRLCQLIAKKKTNLCLSADVTRASDLLHLADTVGKEICVLKTHVDILTDFTAEFIQQLACLAQKHEFLLFEDRKFADIGSTVKQQYAGGVYRISDWADIINAHPIPGPGIIRGLQEIGLVKKRGLLLLAEMSSKGALATEGYTKASLTMAARYPDFVIGFIAQHQLSKNPAWLTMTPGVKKECSDAEGLGQHYISPEQAIAEQGADIIIVGRGIYQADNPVISAQQYRKLAWETYLSCC</sequence>
<dbReference type="GO" id="GO:0004590">
    <property type="term" value="F:orotidine-5'-phosphate decarboxylase activity"/>
    <property type="evidence" value="ECO:0007669"/>
    <property type="project" value="UniProtKB-EC"/>
</dbReference>
<dbReference type="FunFam" id="3.20.20.70:FF:000114">
    <property type="entry name" value="Decarboxylase,orotidine phosphate"/>
    <property type="match status" value="1"/>
</dbReference>
<dbReference type="EC" id="4.1.1.23" evidence="9"/>
<evidence type="ECO:0000256" key="1">
    <source>
        <dbReference type="ARBA" id="ARBA00002356"/>
    </source>
</evidence>
<dbReference type="STRING" id="59196.RICGR_0705"/>
<dbReference type="GO" id="GO:0044205">
    <property type="term" value="P:'de novo' UMP biosynthetic process"/>
    <property type="evidence" value="ECO:0007669"/>
    <property type="project" value="UniProtKB-UniPathway"/>
</dbReference>
<dbReference type="InterPro" id="IPR001754">
    <property type="entry name" value="OMPdeCOase_dom"/>
</dbReference>
<dbReference type="InterPro" id="IPR011060">
    <property type="entry name" value="RibuloseP-bd_barrel"/>
</dbReference>
<gene>
    <name evidence="11" type="primary">pyrF</name>
    <name evidence="11" type="ORF">RICGR_0705</name>
</gene>
<feature type="binding site" evidence="8">
    <location>
        <position position="234"/>
    </location>
    <ligand>
        <name>substrate</name>
    </ligand>
</feature>
<proteinExistence type="inferred from homology"/>
<keyword evidence="12" id="KW-1185">Reference proteome</keyword>
<dbReference type="PANTHER" id="PTHR19278">
    <property type="entry name" value="OROTATE PHOSPHORIBOSYLTRANSFERASE"/>
    <property type="match status" value="1"/>
</dbReference>
<dbReference type="eggNOG" id="COG0284">
    <property type="taxonomic scope" value="Bacteria"/>
</dbReference>
<dbReference type="NCBIfam" id="TIGR01740">
    <property type="entry name" value="pyrF"/>
    <property type="match status" value="1"/>
</dbReference>
<feature type="active site" description="For OMPdecase activity" evidence="7">
    <location>
        <position position="99"/>
    </location>
</feature>
<name>A8PME6_9COXI</name>
<comment type="catalytic activity">
    <reaction evidence="6 9">
        <text>orotidine 5'-phosphate + H(+) = UMP + CO2</text>
        <dbReference type="Rhea" id="RHEA:11596"/>
        <dbReference type="ChEBI" id="CHEBI:15378"/>
        <dbReference type="ChEBI" id="CHEBI:16526"/>
        <dbReference type="ChEBI" id="CHEBI:57538"/>
        <dbReference type="ChEBI" id="CHEBI:57865"/>
        <dbReference type="EC" id="4.1.1.23"/>
    </reaction>
</comment>
<dbReference type="InterPro" id="IPR013785">
    <property type="entry name" value="Aldolase_TIM"/>
</dbReference>
<reference evidence="11" key="1">
    <citation type="submission" date="2006-04" db="EMBL/GenBank/DDBJ databases">
        <authorList>
            <person name="Seshadri R."/>
            <person name="Federici B.A."/>
        </authorList>
    </citation>
    <scope>NUCLEOTIDE SEQUENCE [LARGE SCALE GENOMIC DNA]</scope>
</reference>
<comment type="caution">
    <text evidence="11">The sequence shown here is derived from an EMBL/GenBank/DDBJ whole genome shotgun (WGS) entry which is preliminary data.</text>
</comment>
<feature type="active site" description="For OMPdecase activity" evidence="7">
    <location>
        <position position="94"/>
    </location>
</feature>